<dbReference type="STRING" id="37360.A0A0G4J5H2"/>
<dbReference type="UniPathway" id="UPA00109">
    <property type="reaction ID" value="UER00189"/>
</dbReference>
<protein>
    <recommendedName>
        <fullName evidence="4">Triosephosphate isomerase</fullName>
        <ecNumber evidence="4">5.3.1.1</ecNumber>
    </recommendedName>
</protein>
<keyword evidence="4" id="KW-0312">Gluconeogenesis</keyword>
<dbReference type="Pfam" id="PF00121">
    <property type="entry name" value="TIM"/>
    <property type="match status" value="2"/>
</dbReference>
<accession>A0A0G4J5H2</accession>
<dbReference type="SUPFAM" id="SSF51351">
    <property type="entry name" value="Triosephosphate isomerase (TIM)"/>
    <property type="match status" value="1"/>
</dbReference>
<dbReference type="OrthoDB" id="6715177at2759"/>
<keyword evidence="3 4" id="KW-0413">Isomerase</keyword>
<dbReference type="PANTHER" id="PTHR21139">
    <property type="entry name" value="TRIOSEPHOSPHATE ISOMERASE"/>
    <property type="match status" value="1"/>
</dbReference>
<dbReference type="GO" id="GO:0019563">
    <property type="term" value="P:glycerol catabolic process"/>
    <property type="evidence" value="ECO:0007669"/>
    <property type="project" value="TreeGrafter"/>
</dbReference>
<keyword evidence="6" id="KW-1185">Reference proteome</keyword>
<evidence type="ECO:0000256" key="3">
    <source>
        <dbReference type="ARBA" id="ARBA00023235"/>
    </source>
</evidence>
<dbReference type="InterPro" id="IPR000652">
    <property type="entry name" value="Triosephosphate_isomerase"/>
</dbReference>
<dbReference type="CDD" id="cd00311">
    <property type="entry name" value="TIM"/>
    <property type="match status" value="1"/>
</dbReference>
<evidence type="ECO:0000313" key="5">
    <source>
        <dbReference type="EMBL" id="CEP02853.1"/>
    </source>
</evidence>
<dbReference type="EC" id="5.3.1.1" evidence="4"/>
<dbReference type="PANTHER" id="PTHR21139:SF2">
    <property type="entry name" value="TRIOSEPHOSPHATE ISOMERASE"/>
    <property type="match status" value="1"/>
</dbReference>
<dbReference type="GO" id="GO:0006094">
    <property type="term" value="P:gluconeogenesis"/>
    <property type="evidence" value="ECO:0007669"/>
    <property type="project" value="UniProtKB-UniPathway"/>
</dbReference>
<dbReference type="OMA" id="PFICANF"/>
<dbReference type="Proteomes" id="UP000039324">
    <property type="component" value="Unassembled WGS sequence"/>
</dbReference>
<comment type="subunit">
    <text evidence="2">Homodimer.</text>
</comment>
<dbReference type="InterPro" id="IPR020861">
    <property type="entry name" value="Triosephosphate_isomerase_AS"/>
</dbReference>
<keyword evidence="4" id="KW-0324">Glycolysis</keyword>
<evidence type="ECO:0000256" key="4">
    <source>
        <dbReference type="RuleBase" id="RU363013"/>
    </source>
</evidence>
<comment type="catalytic activity">
    <reaction evidence="4">
        <text>D-glyceraldehyde 3-phosphate = dihydroxyacetone phosphate</text>
        <dbReference type="Rhea" id="RHEA:18585"/>
        <dbReference type="ChEBI" id="CHEBI:57642"/>
        <dbReference type="ChEBI" id="CHEBI:59776"/>
        <dbReference type="EC" id="5.3.1.1"/>
    </reaction>
</comment>
<evidence type="ECO:0000256" key="2">
    <source>
        <dbReference type="ARBA" id="ARBA00011738"/>
    </source>
</evidence>
<dbReference type="GO" id="GO:0006096">
    <property type="term" value="P:glycolytic process"/>
    <property type="evidence" value="ECO:0007669"/>
    <property type="project" value="UniProtKB-UniPathway"/>
</dbReference>
<gene>
    <name evidence="5" type="ORF">PBRA_002820</name>
</gene>
<comment type="pathway">
    <text evidence="4">Carbohydrate degradation; glycolysis; D-glyceraldehyde 3-phosphate from glycerone phosphate: step 1/1.</text>
</comment>
<organism evidence="5 6">
    <name type="scientific">Plasmodiophora brassicae</name>
    <name type="common">Clubroot disease agent</name>
    <dbReference type="NCBI Taxonomy" id="37360"/>
    <lineage>
        <taxon>Eukaryota</taxon>
        <taxon>Sar</taxon>
        <taxon>Rhizaria</taxon>
        <taxon>Endomyxa</taxon>
        <taxon>Phytomyxea</taxon>
        <taxon>Plasmodiophorida</taxon>
        <taxon>Plasmodiophoridae</taxon>
        <taxon>Plasmodiophora</taxon>
    </lineage>
</organism>
<dbReference type="UniPathway" id="UPA00138"/>
<name>A0A0G4J5H2_PLABS</name>
<dbReference type="InterPro" id="IPR035990">
    <property type="entry name" value="TIM_sf"/>
</dbReference>
<dbReference type="GO" id="GO:0004807">
    <property type="term" value="F:triose-phosphate isomerase activity"/>
    <property type="evidence" value="ECO:0007669"/>
    <property type="project" value="UniProtKB-EC"/>
</dbReference>
<dbReference type="PROSITE" id="PS00171">
    <property type="entry name" value="TIM_1"/>
    <property type="match status" value="1"/>
</dbReference>
<evidence type="ECO:0000256" key="1">
    <source>
        <dbReference type="ARBA" id="ARBA00007422"/>
    </source>
</evidence>
<sequence length="281" mass="30382">MLRRFFVGGNWKSNGTVQSSRALAEQIAQQVQAVDDRVDLVVAPIDLHIGLVKDIVPAKVKVAAQNVSGTGMGAYTGETSAAAVKDFGLEWVIVGHSERRTLYHECDKTVAAKVEISLKAGLNVIACIGETLEARKAGNTFDVIKRHLDGVAAGVKDQKQWAKIVIAYEPVWSIGTGVTASPEQAEEVHVYIRNYLADNVSKSVSNETRIICKQTMYYDARPWPTVVSRLSDGGSVKPDNSVNLIQQKNIDGFLVGGASLDAKSFIQIANAPKLAGRFSML</sequence>
<evidence type="ECO:0000313" key="6">
    <source>
        <dbReference type="Proteomes" id="UP000039324"/>
    </source>
</evidence>
<dbReference type="HAMAP" id="MF_00147_B">
    <property type="entry name" value="TIM_B"/>
    <property type="match status" value="1"/>
</dbReference>
<comment type="similarity">
    <text evidence="1 4">Belongs to the triosephosphate isomerase family.</text>
</comment>
<dbReference type="NCBIfam" id="TIGR00419">
    <property type="entry name" value="tim"/>
    <property type="match status" value="1"/>
</dbReference>
<reference evidence="5 6" key="1">
    <citation type="submission" date="2015-02" db="EMBL/GenBank/DDBJ databases">
        <authorList>
            <person name="Chooi Y.-H."/>
        </authorList>
    </citation>
    <scope>NUCLEOTIDE SEQUENCE [LARGE SCALE GENOMIC DNA]</scope>
    <source>
        <strain evidence="5">E3</strain>
    </source>
</reference>
<proteinExistence type="inferred from homology"/>
<comment type="pathway">
    <text evidence="4">Carbohydrate biosynthesis; gluconeogenesis.</text>
</comment>
<dbReference type="Gene3D" id="3.20.20.70">
    <property type="entry name" value="Aldolase class I"/>
    <property type="match status" value="1"/>
</dbReference>
<dbReference type="EMBL" id="CDSF01000133">
    <property type="protein sequence ID" value="CEP02853.1"/>
    <property type="molecule type" value="Genomic_DNA"/>
</dbReference>
<dbReference type="InterPro" id="IPR022896">
    <property type="entry name" value="TrioseP_Isoase_bac/euk"/>
</dbReference>
<dbReference type="InterPro" id="IPR013785">
    <property type="entry name" value="Aldolase_TIM"/>
</dbReference>
<dbReference type="GO" id="GO:0046166">
    <property type="term" value="P:glyceraldehyde-3-phosphate biosynthetic process"/>
    <property type="evidence" value="ECO:0007669"/>
    <property type="project" value="TreeGrafter"/>
</dbReference>
<dbReference type="AlphaFoldDB" id="A0A0G4J5H2"/>
<dbReference type="GO" id="GO:0005829">
    <property type="term" value="C:cytosol"/>
    <property type="evidence" value="ECO:0007669"/>
    <property type="project" value="TreeGrafter"/>
</dbReference>
<dbReference type="PROSITE" id="PS51440">
    <property type="entry name" value="TIM_2"/>
    <property type="match status" value="1"/>
</dbReference>